<dbReference type="InterPro" id="IPR052155">
    <property type="entry name" value="Biofilm_reg_signaling"/>
</dbReference>
<reference evidence="6" key="1">
    <citation type="submission" date="2021-01" db="EMBL/GenBank/DDBJ databases">
        <title>Whole genome shotgun sequence of Virgisporangium aliadipatigenens NBRC 105644.</title>
        <authorList>
            <person name="Komaki H."/>
            <person name="Tamura T."/>
        </authorList>
    </citation>
    <scope>NUCLEOTIDE SEQUENCE</scope>
    <source>
        <strain evidence="6">NBRC 105644</strain>
    </source>
</reference>
<feature type="transmembrane region" description="Helical" evidence="1">
    <location>
        <begin position="93"/>
        <end position="112"/>
    </location>
</feature>
<evidence type="ECO:0000259" key="5">
    <source>
        <dbReference type="PROSITE" id="PS50887"/>
    </source>
</evidence>
<evidence type="ECO:0000313" key="7">
    <source>
        <dbReference type="Proteomes" id="UP000619260"/>
    </source>
</evidence>
<proteinExistence type="predicted"/>
<accession>A0A8J4DQA4</accession>
<dbReference type="InterPro" id="IPR013767">
    <property type="entry name" value="PAS_fold"/>
</dbReference>
<dbReference type="PROSITE" id="PS50887">
    <property type="entry name" value="GGDEF"/>
    <property type="match status" value="1"/>
</dbReference>
<dbReference type="InterPro" id="IPR001610">
    <property type="entry name" value="PAC"/>
</dbReference>
<dbReference type="NCBIfam" id="TIGR00229">
    <property type="entry name" value="sensory_box"/>
    <property type="match status" value="1"/>
</dbReference>
<feature type="transmembrane region" description="Helical" evidence="1">
    <location>
        <begin position="221"/>
        <end position="240"/>
    </location>
</feature>
<dbReference type="SUPFAM" id="SSF141868">
    <property type="entry name" value="EAL domain-like"/>
    <property type="match status" value="1"/>
</dbReference>
<dbReference type="Pfam" id="PF00563">
    <property type="entry name" value="EAL"/>
    <property type="match status" value="1"/>
</dbReference>
<dbReference type="SMART" id="SM00086">
    <property type="entry name" value="PAC"/>
    <property type="match status" value="1"/>
</dbReference>
<dbReference type="PANTHER" id="PTHR44757">
    <property type="entry name" value="DIGUANYLATE CYCLASE DGCP"/>
    <property type="match status" value="1"/>
</dbReference>
<feature type="transmembrane region" description="Helical" evidence="1">
    <location>
        <begin position="64"/>
        <end position="87"/>
    </location>
</feature>
<keyword evidence="1" id="KW-1133">Transmembrane helix</keyword>
<keyword evidence="1" id="KW-0472">Membrane</keyword>
<feature type="transmembrane region" description="Helical" evidence="1">
    <location>
        <begin position="252"/>
        <end position="273"/>
    </location>
</feature>
<dbReference type="SMART" id="SM00091">
    <property type="entry name" value="PAS"/>
    <property type="match status" value="1"/>
</dbReference>
<dbReference type="PANTHER" id="PTHR44757:SF2">
    <property type="entry name" value="BIOFILM ARCHITECTURE MAINTENANCE PROTEIN MBAA"/>
    <property type="match status" value="1"/>
</dbReference>
<dbReference type="Proteomes" id="UP000619260">
    <property type="component" value="Unassembled WGS sequence"/>
</dbReference>
<evidence type="ECO:0000259" key="3">
    <source>
        <dbReference type="PROSITE" id="PS50113"/>
    </source>
</evidence>
<dbReference type="SUPFAM" id="SSF55073">
    <property type="entry name" value="Nucleotide cyclase"/>
    <property type="match status" value="1"/>
</dbReference>
<dbReference type="SUPFAM" id="SSF55785">
    <property type="entry name" value="PYP-like sensor domain (PAS domain)"/>
    <property type="match status" value="1"/>
</dbReference>
<feature type="transmembrane region" description="Helical" evidence="1">
    <location>
        <begin position="160"/>
        <end position="179"/>
    </location>
</feature>
<dbReference type="Pfam" id="PF00990">
    <property type="entry name" value="GGDEF"/>
    <property type="match status" value="1"/>
</dbReference>
<comment type="caution">
    <text evidence="6">The sequence shown here is derived from an EMBL/GenBank/DDBJ whole genome shotgun (WGS) entry which is preliminary data.</text>
</comment>
<dbReference type="InterPro" id="IPR000700">
    <property type="entry name" value="PAS-assoc_C"/>
</dbReference>
<dbReference type="AlphaFoldDB" id="A0A8J4DQA4"/>
<organism evidence="6 7">
    <name type="scientific">Virgisporangium aliadipatigenens</name>
    <dbReference type="NCBI Taxonomy" id="741659"/>
    <lineage>
        <taxon>Bacteria</taxon>
        <taxon>Bacillati</taxon>
        <taxon>Actinomycetota</taxon>
        <taxon>Actinomycetes</taxon>
        <taxon>Micromonosporales</taxon>
        <taxon>Micromonosporaceae</taxon>
        <taxon>Virgisporangium</taxon>
    </lineage>
</organism>
<dbReference type="Pfam" id="PF00989">
    <property type="entry name" value="PAS"/>
    <property type="match status" value="1"/>
</dbReference>
<name>A0A8J4DQA4_9ACTN</name>
<keyword evidence="7" id="KW-1185">Reference proteome</keyword>
<dbReference type="Gene3D" id="3.30.450.20">
    <property type="entry name" value="PAS domain"/>
    <property type="match status" value="1"/>
</dbReference>
<feature type="transmembrane region" description="Helical" evidence="1">
    <location>
        <begin position="188"/>
        <end position="209"/>
    </location>
</feature>
<dbReference type="Gene3D" id="3.20.20.450">
    <property type="entry name" value="EAL domain"/>
    <property type="match status" value="1"/>
</dbReference>
<gene>
    <name evidence="6" type="ORF">Val02_26320</name>
</gene>
<dbReference type="InterPro" id="IPR043128">
    <property type="entry name" value="Rev_trsase/Diguanyl_cyclase"/>
</dbReference>
<evidence type="ECO:0000313" key="6">
    <source>
        <dbReference type="EMBL" id="GIJ45746.1"/>
    </source>
</evidence>
<keyword evidence="1" id="KW-0812">Transmembrane</keyword>
<evidence type="ECO:0000256" key="1">
    <source>
        <dbReference type="SAM" id="Phobius"/>
    </source>
</evidence>
<dbReference type="EMBL" id="BOPF01000008">
    <property type="protein sequence ID" value="GIJ45746.1"/>
    <property type="molecule type" value="Genomic_DNA"/>
</dbReference>
<feature type="domain" description="PAC" evidence="3">
    <location>
        <begin position="397"/>
        <end position="448"/>
    </location>
</feature>
<feature type="domain" description="PAS" evidence="2">
    <location>
        <begin position="323"/>
        <end position="393"/>
    </location>
</feature>
<feature type="domain" description="GGDEF" evidence="5">
    <location>
        <begin position="478"/>
        <end position="609"/>
    </location>
</feature>
<dbReference type="CDD" id="cd01948">
    <property type="entry name" value="EAL"/>
    <property type="match status" value="1"/>
</dbReference>
<dbReference type="InterPro" id="IPR000160">
    <property type="entry name" value="GGDEF_dom"/>
</dbReference>
<dbReference type="PROSITE" id="PS50883">
    <property type="entry name" value="EAL"/>
    <property type="match status" value="1"/>
</dbReference>
<dbReference type="Gene3D" id="3.30.70.270">
    <property type="match status" value="1"/>
</dbReference>
<sequence length="878" mass="93111">MTRLAVASTLLLACAVVLYAVRNAVDLGPVGAGAAWGLGPLNFAVATTATYLAARRPDRVVRRFWTLLTATTVLSLAGTTLGALHLGGTAVTGSLYLCACLTLLVALLTLPVPGRSRAGWLSLGLDIGIVLVAFLLVVGFLMARGAGEAFLTGGGSTSTLLVVLLLSVAGVTAIAKVLLTGAANVAPAAVRVLGANALLCSVGGGLASLADSRPGVTGTQLLLPAAAFGYTVAAALDLRPSRVTEAQRPRRAFSVLPYAAIGIVDVLLVIAVWTGADGPSVHTLFTGSVVLTALVIVRQIIAFLENAHLLARLDAMLVEVGRHERRFRSLLRHSSDIITITDAEGRVVYASPGIEAVLRAAPEEVVGKAIGPRAHPDDRRVLRDQLRRVLDNPGRALMFQVRLGRPDGTWRWLEVVSTNLLHDPDVRGVVSNARDITDNRRYQDELAYQAVHDELTGLPNRTMFARATDAALSGGDPLRTAVALVDLDDFKSINDRLGHTVGDALLRAVGQRLVTGVRPTDIVARLGGDEFAVLLRDVEPERRMAHVQRIVDELSVPVNARGHDLLVRASVGVACGGPALDSGELLRRADVAMYTAKESGRGRCAEFDPAMDARAREHARLAADLSVAVERGEIHLRYQPIVALPSGDLAGLEALIRWNHPVRGPVSPAEFIPVAEKTGLIVGLGAWVLRESCRQAAAWIDRYGDRAPGKMSVNVSARQLIEPDFPATVEAALRESGLPAERLTVEITETAVFGGGPALEAVQAMRALGVRVALDDFGTGHSSLGLLRTCPVDVLKVDKSFVDGVPHSVEQEAIVTSVNEIGTAMRLQVIAEGVETATQAERLHVLGYRYAQGFHFDRPLTAQECEERVAGSPVPAAV</sequence>
<dbReference type="SMART" id="SM00052">
    <property type="entry name" value="EAL"/>
    <property type="match status" value="1"/>
</dbReference>
<feature type="transmembrane region" description="Helical" evidence="1">
    <location>
        <begin position="30"/>
        <end position="52"/>
    </location>
</feature>
<dbReference type="CDD" id="cd00130">
    <property type="entry name" value="PAS"/>
    <property type="match status" value="1"/>
</dbReference>
<dbReference type="PROSITE" id="PS50112">
    <property type="entry name" value="PAS"/>
    <property type="match status" value="1"/>
</dbReference>
<protein>
    <submittedName>
        <fullName evidence="6">Uncharacterized protein</fullName>
    </submittedName>
</protein>
<evidence type="ECO:0000259" key="4">
    <source>
        <dbReference type="PROSITE" id="PS50883"/>
    </source>
</evidence>
<dbReference type="GO" id="GO:0006355">
    <property type="term" value="P:regulation of DNA-templated transcription"/>
    <property type="evidence" value="ECO:0007669"/>
    <property type="project" value="InterPro"/>
</dbReference>
<feature type="transmembrane region" description="Helical" evidence="1">
    <location>
        <begin position="119"/>
        <end position="140"/>
    </location>
</feature>
<dbReference type="CDD" id="cd01949">
    <property type="entry name" value="GGDEF"/>
    <property type="match status" value="1"/>
</dbReference>
<dbReference type="InterPro" id="IPR035965">
    <property type="entry name" value="PAS-like_dom_sf"/>
</dbReference>
<dbReference type="InterPro" id="IPR001633">
    <property type="entry name" value="EAL_dom"/>
</dbReference>
<dbReference type="InterPro" id="IPR029787">
    <property type="entry name" value="Nucleotide_cyclase"/>
</dbReference>
<dbReference type="PROSITE" id="PS50113">
    <property type="entry name" value="PAC"/>
    <property type="match status" value="1"/>
</dbReference>
<dbReference type="SMART" id="SM00267">
    <property type="entry name" value="GGDEF"/>
    <property type="match status" value="1"/>
</dbReference>
<feature type="domain" description="EAL" evidence="4">
    <location>
        <begin position="618"/>
        <end position="873"/>
    </location>
</feature>
<dbReference type="InterPro" id="IPR000014">
    <property type="entry name" value="PAS"/>
</dbReference>
<dbReference type="NCBIfam" id="TIGR00254">
    <property type="entry name" value="GGDEF"/>
    <property type="match status" value="1"/>
</dbReference>
<dbReference type="InterPro" id="IPR035919">
    <property type="entry name" value="EAL_sf"/>
</dbReference>
<evidence type="ECO:0000259" key="2">
    <source>
        <dbReference type="PROSITE" id="PS50112"/>
    </source>
</evidence>